<dbReference type="AlphaFoldDB" id="K9AIW9"/>
<dbReference type="OrthoDB" id="2396349at2"/>
<evidence type="ECO:0000313" key="2">
    <source>
        <dbReference type="Proteomes" id="UP000009885"/>
    </source>
</evidence>
<gene>
    <name evidence="1" type="ORF">C273_10207</name>
</gene>
<organism evidence="1 2">
    <name type="scientific">Staphylococcus massiliensis S46</name>
    <dbReference type="NCBI Taxonomy" id="1229783"/>
    <lineage>
        <taxon>Bacteria</taxon>
        <taxon>Bacillati</taxon>
        <taxon>Bacillota</taxon>
        <taxon>Bacilli</taxon>
        <taxon>Bacillales</taxon>
        <taxon>Staphylococcaceae</taxon>
        <taxon>Staphylococcus</taxon>
    </lineage>
</organism>
<dbReference type="STRING" id="1229783.C273_10207"/>
<dbReference type="eggNOG" id="ENOG50305CC">
    <property type="taxonomic scope" value="Bacteria"/>
</dbReference>
<sequence length="63" mass="7434">MELKLDWSAEFQEFQEVLNSGIDPNWLYAVKRNLILEPCYTGQGKQYFRTEDILKASESVPFF</sequence>
<dbReference type="Proteomes" id="UP000009885">
    <property type="component" value="Unassembled WGS sequence"/>
</dbReference>
<dbReference type="EMBL" id="AMSQ01000021">
    <property type="protein sequence ID" value="EKU46026.1"/>
    <property type="molecule type" value="Genomic_DNA"/>
</dbReference>
<dbReference type="PATRIC" id="fig|1229783.3.peg.2035"/>
<accession>K9AIW9</accession>
<reference evidence="1 2" key="1">
    <citation type="journal article" date="2013" name="Genome Announc.">
        <title>Genome Sequence of Staphylococcus massiliensis Strain S46, Isolated from the Surface of Healthy Human Skin.</title>
        <authorList>
            <person name="Srivastav R."/>
            <person name="Singh A."/>
            <person name="Jangir P.K."/>
            <person name="Kumari C."/>
            <person name="Muduli S."/>
            <person name="Sharma R."/>
        </authorList>
    </citation>
    <scope>NUCLEOTIDE SEQUENCE [LARGE SCALE GENOMIC DNA]</scope>
    <source>
        <strain evidence="1 2">S46</strain>
    </source>
</reference>
<protein>
    <submittedName>
        <fullName evidence="1">Uncharacterized protein</fullName>
    </submittedName>
</protein>
<dbReference type="RefSeq" id="WP_009384661.1">
    <property type="nucleotide sequence ID" value="NZ_AMSQ01000021.1"/>
</dbReference>
<keyword evidence="2" id="KW-1185">Reference proteome</keyword>
<evidence type="ECO:0000313" key="1">
    <source>
        <dbReference type="EMBL" id="EKU46026.1"/>
    </source>
</evidence>
<proteinExistence type="predicted"/>
<name>K9AIW9_9STAP</name>
<comment type="caution">
    <text evidence="1">The sequence shown here is derived from an EMBL/GenBank/DDBJ whole genome shotgun (WGS) entry which is preliminary data.</text>
</comment>